<evidence type="ECO:0000256" key="2">
    <source>
        <dbReference type="ARBA" id="ARBA00004572"/>
    </source>
</evidence>
<feature type="binding site" evidence="14">
    <location>
        <position position="102"/>
    </location>
    <ligand>
        <name>FAD</name>
        <dbReference type="ChEBI" id="CHEBI:57692"/>
    </ligand>
</feature>
<evidence type="ECO:0000256" key="12">
    <source>
        <dbReference type="ARBA" id="ARBA00023136"/>
    </source>
</evidence>
<keyword evidence="12" id="KW-0472">Membrane</keyword>
<feature type="domain" description="FAD-binding FR-type" evidence="16">
    <location>
        <begin position="48"/>
        <end position="152"/>
    </location>
</feature>
<dbReference type="InterPro" id="IPR001834">
    <property type="entry name" value="CBR-like"/>
</dbReference>
<evidence type="ECO:0000256" key="10">
    <source>
        <dbReference type="ARBA" id="ARBA00023027"/>
    </source>
</evidence>
<dbReference type="PANTHER" id="PTHR19370:SF171">
    <property type="entry name" value="NADH-CYTOCHROME B5 REDUCTASE 2"/>
    <property type="match status" value="1"/>
</dbReference>
<evidence type="ECO:0000256" key="6">
    <source>
        <dbReference type="ARBA" id="ARBA00022787"/>
    </source>
</evidence>
<dbReference type="FunFam" id="2.40.30.10:FF:000032">
    <property type="entry name" value="NADH-cytochrome b5 reductase"/>
    <property type="match status" value="1"/>
</dbReference>
<dbReference type="Gene3D" id="3.40.50.80">
    <property type="entry name" value="Nucleotide-binding domain of ferredoxin-NADP reductase (FNR) module"/>
    <property type="match status" value="1"/>
</dbReference>
<sequence length="297" mass="32887">MFSRVPRVSNKYLPLAVGTAAVACSAFYATRFINPIKNESAAVFTGEDKWIDLKLKEVNEVSHDTKSFTFSLPSPDSELGLTLCSALMAKFVTPKGSNVIRPYTPVSELNQKGEFELVIKGYPDGKMTNHLFSLKPSDTMSFKGPIKKHQWQPNSYDSITLLGAGSGITPLFQLLRSVAKNPEDKTKVNLFYGNKSPGDILLKKELDELQERYSDQVKITYFVDKAEGDFKGETGFITKDFLAANSAKPTENTHFFVCGPPPFMEALSGNKKGPAEQGELKGALKELGFKEDQVFKF</sequence>
<comment type="similarity">
    <text evidence="3 15">Belongs to the flavoprotein pyridine nucleotide cytochrome reductase family.</text>
</comment>
<feature type="binding site" evidence="14">
    <location>
        <position position="101"/>
    </location>
    <ligand>
        <name>FAD</name>
        <dbReference type="ChEBI" id="CHEBI:57692"/>
    </ligand>
</feature>
<dbReference type="PROSITE" id="PS51257">
    <property type="entry name" value="PROKAR_LIPOPROTEIN"/>
    <property type="match status" value="1"/>
</dbReference>
<name>A0A1Q3AC23_ZYGRO</name>
<feature type="binding site" evidence="14">
    <location>
        <position position="126"/>
    </location>
    <ligand>
        <name>FAD</name>
        <dbReference type="ChEBI" id="CHEBI:57692"/>
    </ligand>
</feature>
<feature type="binding site" evidence="14">
    <location>
        <position position="120"/>
    </location>
    <ligand>
        <name>FAD</name>
        <dbReference type="ChEBI" id="CHEBI:57692"/>
    </ligand>
</feature>
<dbReference type="InterPro" id="IPR039261">
    <property type="entry name" value="FNR_nucleotide-bd"/>
</dbReference>
<dbReference type="EC" id="1.6.2.2" evidence="15"/>
<dbReference type="FunFam" id="3.40.50.80:FF:000009">
    <property type="entry name" value="NADH-cytochrome b5 reductase"/>
    <property type="match status" value="1"/>
</dbReference>
<dbReference type="InterPro" id="IPR017927">
    <property type="entry name" value="FAD-bd_FR_type"/>
</dbReference>
<keyword evidence="6" id="KW-1000">Mitochondrion outer membrane</keyword>
<comment type="catalytic activity">
    <reaction evidence="13 15">
        <text>2 Fe(III)-[cytochrome b5] + NADH = 2 Fe(II)-[cytochrome b5] + NAD(+) + H(+)</text>
        <dbReference type="Rhea" id="RHEA:46680"/>
        <dbReference type="Rhea" id="RHEA-COMP:10438"/>
        <dbReference type="Rhea" id="RHEA-COMP:10439"/>
        <dbReference type="ChEBI" id="CHEBI:15378"/>
        <dbReference type="ChEBI" id="CHEBI:29033"/>
        <dbReference type="ChEBI" id="CHEBI:29034"/>
        <dbReference type="ChEBI" id="CHEBI:57540"/>
        <dbReference type="ChEBI" id="CHEBI:57945"/>
        <dbReference type="EC" id="1.6.2.2"/>
    </reaction>
</comment>
<evidence type="ECO:0000256" key="4">
    <source>
        <dbReference type="ARBA" id="ARBA00022630"/>
    </source>
</evidence>
<feature type="binding site" evidence="14">
    <location>
        <position position="127"/>
    </location>
    <ligand>
        <name>FAD</name>
        <dbReference type="ChEBI" id="CHEBI:57692"/>
    </ligand>
</feature>
<evidence type="ECO:0000256" key="8">
    <source>
        <dbReference type="ARBA" id="ARBA00022989"/>
    </source>
</evidence>
<dbReference type="SUPFAM" id="SSF52343">
    <property type="entry name" value="Ferredoxin reductase-like, C-terminal NADP-linked domain"/>
    <property type="match status" value="1"/>
</dbReference>
<reference evidence="17 18" key="1">
    <citation type="submission" date="2016-08" db="EMBL/GenBank/DDBJ databases">
        <title>Draft genome sequence of allopolyploid Zygosaccharomyces rouxii.</title>
        <authorList>
            <person name="Watanabe J."/>
            <person name="Uehara K."/>
            <person name="Mogi Y."/>
            <person name="Tsukioka Y."/>
        </authorList>
    </citation>
    <scope>NUCLEOTIDE SEQUENCE [LARGE SCALE GENOMIC DNA]</scope>
    <source>
        <strain evidence="17 18">NBRC 110957</strain>
    </source>
</reference>
<evidence type="ECO:0000256" key="5">
    <source>
        <dbReference type="ARBA" id="ARBA00022692"/>
    </source>
</evidence>
<evidence type="ECO:0000259" key="16">
    <source>
        <dbReference type="PROSITE" id="PS51384"/>
    </source>
</evidence>
<keyword evidence="5" id="KW-0812">Transmembrane</keyword>
<dbReference type="InterPro" id="IPR001433">
    <property type="entry name" value="OxRdtase_FAD/NAD-bd"/>
</dbReference>
<comment type="subcellular location">
    <subcellularLocation>
        <location evidence="2">Mitochondrion outer membrane</location>
        <topology evidence="2">Single-pass membrane protein</topology>
    </subcellularLocation>
</comment>
<evidence type="ECO:0000256" key="1">
    <source>
        <dbReference type="ARBA" id="ARBA00001974"/>
    </source>
</evidence>
<dbReference type="InterPro" id="IPR008333">
    <property type="entry name" value="Cbr1-like_FAD-bd_dom"/>
</dbReference>
<dbReference type="PANTHER" id="PTHR19370">
    <property type="entry name" value="NADH-CYTOCHROME B5 REDUCTASE"/>
    <property type="match status" value="1"/>
</dbReference>
<evidence type="ECO:0000256" key="15">
    <source>
        <dbReference type="RuleBase" id="RU361226"/>
    </source>
</evidence>
<dbReference type="SUPFAM" id="SSF63380">
    <property type="entry name" value="Riboflavin synthase domain-like"/>
    <property type="match status" value="1"/>
</dbReference>
<feature type="binding site" evidence="14">
    <location>
        <position position="169"/>
    </location>
    <ligand>
        <name>FAD</name>
        <dbReference type="ChEBI" id="CHEBI:57692"/>
    </ligand>
</feature>
<dbReference type="CDD" id="cd06183">
    <property type="entry name" value="cyt_b5_reduct_like"/>
    <property type="match status" value="1"/>
</dbReference>
<dbReference type="GO" id="GO:0005741">
    <property type="term" value="C:mitochondrial outer membrane"/>
    <property type="evidence" value="ECO:0007669"/>
    <property type="project" value="UniProtKB-SubCell"/>
</dbReference>
<comment type="cofactor">
    <cofactor evidence="1 14 15">
        <name>FAD</name>
        <dbReference type="ChEBI" id="CHEBI:57692"/>
    </cofactor>
</comment>
<dbReference type="Pfam" id="PF00970">
    <property type="entry name" value="FAD_binding_6"/>
    <property type="match status" value="1"/>
</dbReference>
<keyword evidence="11" id="KW-0496">Mitochondrion</keyword>
<dbReference type="Proteomes" id="UP000187013">
    <property type="component" value="Unassembled WGS sequence"/>
</dbReference>
<evidence type="ECO:0000256" key="9">
    <source>
        <dbReference type="ARBA" id="ARBA00023002"/>
    </source>
</evidence>
<organism evidence="17 18">
    <name type="scientific">Zygosaccharomyces rouxii</name>
    <dbReference type="NCBI Taxonomy" id="4956"/>
    <lineage>
        <taxon>Eukaryota</taxon>
        <taxon>Fungi</taxon>
        <taxon>Dikarya</taxon>
        <taxon>Ascomycota</taxon>
        <taxon>Saccharomycotina</taxon>
        <taxon>Saccharomycetes</taxon>
        <taxon>Saccharomycetales</taxon>
        <taxon>Saccharomycetaceae</taxon>
        <taxon>Zygosaccharomyces</taxon>
    </lineage>
</organism>
<dbReference type="AlphaFoldDB" id="A0A1Q3AC23"/>
<dbReference type="InterPro" id="IPR001709">
    <property type="entry name" value="Flavoprot_Pyr_Nucl_cyt_Rdtase"/>
</dbReference>
<keyword evidence="8" id="KW-1133">Transmembrane helix</keyword>
<keyword evidence="9 15" id="KW-0560">Oxidoreductase</keyword>
<keyword evidence="10 15" id="KW-0520">NAD</keyword>
<gene>
    <name evidence="17" type="ORF">ZYGR_0AI04530</name>
</gene>
<dbReference type="Gene3D" id="2.40.30.10">
    <property type="entry name" value="Translation factors"/>
    <property type="match status" value="1"/>
</dbReference>
<evidence type="ECO:0000313" key="18">
    <source>
        <dbReference type="Proteomes" id="UP000187013"/>
    </source>
</evidence>
<dbReference type="OrthoDB" id="432685at2759"/>
<dbReference type="PRINTS" id="PR00406">
    <property type="entry name" value="CYTB5RDTASE"/>
</dbReference>
<evidence type="ECO:0000256" key="13">
    <source>
        <dbReference type="ARBA" id="ARBA00047682"/>
    </source>
</evidence>
<dbReference type="PROSITE" id="PS51384">
    <property type="entry name" value="FAD_FR"/>
    <property type="match status" value="1"/>
</dbReference>
<keyword evidence="7 14" id="KW-0274">FAD</keyword>
<evidence type="ECO:0000256" key="3">
    <source>
        <dbReference type="ARBA" id="ARBA00006105"/>
    </source>
</evidence>
<feature type="binding site" evidence="14">
    <location>
        <position position="118"/>
    </location>
    <ligand>
        <name>FAD</name>
        <dbReference type="ChEBI" id="CHEBI:57692"/>
    </ligand>
</feature>
<evidence type="ECO:0000256" key="11">
    <source>
        <dbReference type="ARBA" id="ARBA00023128"/>
    </source>
</evidence>
<protein>
    <recommendedName>
        <fullName evidence="15">NADH-cytochrome b5 reductase</fullName>
        <ecNumber evidence="15">1.6.2.2</ecNumber>
    </recommendedName>
</protein>
<dbReference type="PRINTS" id="PR00371">
    <property type="entry name" value="FPNCR"/>
</dbReference>
<evidence type="ECO:0000256" key="14">
    <source>
        <dbReference type="PIRSR" id="PIRSR601834-1"/>
    </source>
</evidence>
<dbReference type="Pfam" id="PF00175">
    <property type="entry name" value="NAD_binding_1"/>
    <property type="match status" value="1"/>
</dbReference>
<dbReference type="EMBL" id="BDGX01000035">
    <property type="protein sequence ID" value="GAV53170.1"/>
    <property type="molecule type" value="Genomic_DNA"/>
</dbReference>
<dbReference type="GO" id="GO:0090524">
    <property type="term" value="F:cytochrome-b5 reductase activity, acting on NADH"/>
    <property type="evidence" value="ECO:0007669"/>
    <property type="project" value="UniProtKB-EC"/>
</dbReference>
<proteinExistence type="inferred from homology"/>
<evidence type="ECO:0000256" key="7">
    <source>
        <dbReference type="ARBA" id="ARBA00022827"/>
    </source>
</evidence>
<feature type="binding site" evidence="14">
    <location>
        <position position="103"/>
    </location>
    <ligand>
        <name>FAD</name>
        <dbReference type="ChEBI" id="CHEBI:57692"/>
    </ligand>
</feature>
<dbReference type="GO" id="GO:0006696">
    <property type="term" value="P:ergosterol biosynthetic process"/>
    <property type="evidence" value="ECO:0007669"/>
    <property type="project" value="TreeGrafter"/>
</dbReference>
<accession>A0A1Q3AC23</accession>
<dbReference type="InterPro" id="IPR017938">
    <property type="entry name" value="Riboflavin_synthase-like_b-brl"/>
</dbReference>
<keyword evidence="4 14" id="KW-0285">Flavoprotein</keyword>
<evidence type="ECO:0000313" key="17">
    <source>
        <dbReference type="EMBL" id="GAV53170.1"/>
    </source>
</evidence>
<comment type="caution">
    <text evidence="17">The sequence shown here is derived from an EMBL/GenBank/DDBJ whole genome shotgun (WGS) entry which is preliminary data.</text>
</comment>